<evidence type="ECO:0000256" key="3">
    <source>
        <dbReference type="ARBA" id="ARBA00023157"/>
    </source>
</evidence>
<sequence>MRKRTLCPQPLQPKPVFKILIKETVIKQGLDDHVCSLEIDPGLCLRATVRFGYDVAHRKCVGFIFGGCGGNKNSFSTLEDCQRFFHITTYKVPKDIKCLVHREAGRCLAYIPSFAYDANLNECVPFVYGGCGGNDNRFETKEECEEDCKPE</sequence>
<accession>A0A9N8L667</accession>
<keyword evidence="2" id="KW-0722">Serine protease inhibitor</keyword>
<dbReference type="PANTHER" id="PTHR10083">
    <property type="entry name" value="KUNITZ-TYPE PROTEASE INHIBITOR-RELATED"/>
    <property type="match status" value="1"/>
</dbReference>
<keyword evidence="1" id="KW-0646">Protease inhibitor</keyword>
<dbReference type="InterPro" id="IPR002223">
    <property type="entry name" value="Kunitz_BPTI"/>
</dbReference>
<keyword evidence="6" id="KW-1185">Reference proteome</keyword>
<dbReference type="InterPro" id="IPR036880">
    <property type="entry name" value="Kunitz_BPTI_sf"/>
</dbReference>
<organism evidence="5 6">
    <name type="scientific">Chrysodeixis includens</name>
    <name type="common">Soybean looper</name>
    <name type="synonym">Pseudoplusia includens</name>
    <dbReference type="NCBI Taxonomy" id="689277"/>
    <lineage>
        <taxon>Eukaryota</taxon>
        <taxon>Metazoa</taxon>
        <taxon>Ecdysozoa</taxon>
        <taxon>Arthropoda</taxon>
        <taxon>Hexapoda</taxon>
        <taxon>Insecta</taxon>
        <taxon>Pterygota</taxon>
        <taxon>Neoptera</taxon>
        <taxon>Endopterygota</taxon>
        <taxon>Lepidoptera</taxon>
        <taxon>Glossata</taxon>
        <taxon>Ditrysia</taxon>
        <taxon>Noctuoidea</taxon>
        <taxon>Noctuidae</taxon>
        <taxon>Plusiinae</taxon>
        <taxon>Chrysodeixis</taxon>
    </lineage>
</organism>
<dbReference type="FunFam" id="4.10.410.10:FF:000020">
    <property type="entry name" value="Collagen, type VI, alpha 3"/>
    <property type="match status" value="1"/>
</dbReference>
<dbReference type="GO" id="GO:0004867">
    <property type="term" value="F:serine-type endopeptidase inhibitor activity"/>
    <property type="evidence" value="ECO:0007669"/>
    <property type="project" value="UniProtKB-KW"/>
</dbReference>
<protein>
    <recommendedName>
        <fullName evidence="4">BPTI/Kunitz inhibitor domain-containing protein</fullName>
    </recommendedName>
</protein>
<dbReference type="OrthoDB" id="4473401at2759"/>
<reference evidence="5" key="1">
    <citation type="submission" date="2021-12" db="EMBL/GenBank/DDBJ databases">
        <authorList>
            <person name="King R."/>
        </authorList>
    </citation>
    <scope>NUCLEOTIDE SEQUENCE</scope>
</reference>
<dbReference type="Gene3D" id="4.10.410.10">
    <property type="entry name" value="Pancreatic trypsin inhibitor Kunitz domain"/>
    <property type="match status" value="2"/>
</dbReference>
<dbReference type="InterPro" id="IPR050098">
    <property type="entry name" value="TFPI/VKTCI-like"/>
</dbReference>
<dbReference type="InterPro" id="IPR020901">
    <property type="entry name" value="Prtase_inh_Kunz-CS"/>
</dbReference>
<dbReference type="PANTHER" id="PTHR10083:SF374">
    <property type="entry name" value="BPTI_KUNITZ INHIBITOR DOMAIN-CONTAINING PROTEIN"/>
    <property type="match status" value="1"/>
</dbReference>
<dbReference type="SUPFAM" id="SSF57362">
    <property type="entry name" value="BPTI-like"/>
    <property type="match status" value="2"/>
</dbReference>
<dbReference type="Proteomes" id="UP001154114">
    <property type="component" value="Chromosome 29"/>
</dbReference>
<gene>
    <name evidence="5" type="ORF">CINC_LOCUS8933</name>
</gene>
<dbReference type="EMBL" id="LR824032">
    <property type="protein sequence ID" value="CAD0206642.1"/>
    <property type="molecule type" value="Genomic_DNA"/>
</dbReference>
<evidence type="ECO:0000259" key="4">
    <source>
        <dbReference type="PROSITE" id="PS50279"/>
    </source>
</evidence>
<proteinExistence type="predicted"/>
<evidence type="ECO:0000256" key="2">
    <source>
        <dbReference type="ARBA" id="ARBA00022900"/>
    </source>
</evidence>
<dbReference type="PRINTS" id="PR00759">
    <property type="entry name" value="BASICPTASE"/>
</dbReference>
<name>A0A9N8L667_CHRIL</name>
<dbReference type="PROSITE" id="PS50279">
    <property type="entry name" value="BPTI_KUNITZ_2"/>
    <property type="match status" value="2"/>
</dbReference>
<feature type="domain" description="BPTI/Kunitz inhibitor" evidence="4">
    <location>
        <begin position="98"/>
        <end position="148"/>
    </location>
</feature>
<evidence type="ECO:0000256" key="1">
    <source>
        <dbReference type="ARBA" id="ARBA00022690"/>
    </source>
</evidence>
<dbReference type="SMART" id="SM00131">
    <property type="entry name" value="KU"/>
    <property type="match status" value="2"/>
</dbReference>
<dbReference type="Pfam" id="PF00014">
    <property type="entry name" value="Kunitz_BPTI"/>
    <property type="match status" value="2"/>
</dbReference>
<feature type="domain" description="BPTI/Kunitz inhibitor" evidence="4">
    <location>
        <begin position="35"/>
        <end position="85"/>
    </location>
</feature>
<dbReference type="GO" id="GO:0005615">
    <property type="term" value="C:extracellular space"/>
    <property type="evidence" value="ECO:0007669"/>
    <property type="project" value="TreeGrafter"/>
</dbReference>
<dbReference type="AlphaFoldDB" id="A0A9N8L667"/>
<dbReference type="CDD" id="cd00109">
    <property type="entry name" value="Kunitz-type"/>
    <property type="match status" value="1"/>
</dbReference>
<dbReference type="PROSITE" id="PS00280">
    <property type="entry name" value="BPTI_KUNITZ_1"/>
    <property type="match status" value="1"/>
</dbReference>
<evidence type="ECO:0000313" key="5">
    <source>
        <dbReference type="EMBL" id="CAD0206642.1"/>
    </source>
</evidence>
<keyword evidence="3" id="KW-1015">Disulfide bond</keyword>
<evidence type="ECO:0000313" key="6">
    <source>
        <dbReference type="Proteomes" id="UP001154114"/>
    </source>
</evidence>